<evidence type="ECO:0000256" key="7">
    <source>
        <dbReference type="ARBA" id="ARBA00023136"/>
    </source>
</evidence>
<dbReference type="InterPro" id="IPR004638">
    <property type="entry name" value="EmrB-like"/>
</dbReference>
<keyword evidence="5 8" id="KW-0812">Transmembrane</keyword>
<organism evidence="10 11">
    <name type="scientific">Almyronema epifaneia S1</name>
    <dbReference type="NCBI Taxonomy" id="2991925"/>
    <lineage>
        <taxon>Bacteria</taxon>
        <taxon>Bacillati</taxon>
        <taxon>Cyanobacteriota</taxon>
        <taxon>Cyanophyceae</taxon>
        <taxon>Nodosilineales</taxon>
        <taxon>Nodosilineaceae</taxon>
        <taxon>Almyronema</taxon>
        <taxon>Almyronema epifaneia</taxon>
    </lineage>
</organism>
<keyword evidence="6 8" id="KW-1133">Transmembrane helix</keyword>
<dbReference type="PROSITE" id="PS50850">
    <property type="entry name" value="MFS"/>
    <property type="match status" value="1"/>
</dbReference>
<evidence type="ECO:0000256" key="6">
    <source>
        <dbReference type="ARBA" id="ARBA00022989"/>
    </source>
</evidence>
<feature type="transmembrane region" description="Helical" evidence="8">
    <location>
        <begin position="141"/>
        <end position="159"/>
    </location>
</feature>
<evidence type="ECO:0000256" key="2">
    <source>
        <dbReference type="ARBA" id="ARBA00008537"/>
    </source>
</evidence>
<protein>
    <submittedName>
        <fullName evidence="10">MFS transporter</fullName>
    </submittedName>
</protein>
<name>A0ABW6IB95_9CYAN</name>
<dbReference type="RefSeq" id="WP_377960722.1">
    <property type="nucleotide sequence ID" value="NZ_JBHZOL010000008.1"/>
</dbReference>
<gene>
    <name evidence="10" type="ORF">ACFVKH_01585</name>
</gene>
<feature type="transmembrane region" description="Helical" evidence="8">
    <location>
        <begin position="307"/>
        <end position="325"/>
    </location>
</feature>
<keyword evidence="7 8" id="KW-0472">Membrane</keyword>
<feature type="transmembrane region" description="Helical" evidence="8">
    <location>
        <begin position="83"/>
        <end position="109"/>
    </location>
</feature>
<dbReference type="InterPro" id="IPR011701">
    <property type="entry name" value="MFS"/>
</dbReference>
<dbReference type="PANTHER" id="PTHR42718">
    <property type="entry name" value="MAJOR FACILITATOR SUPERFAMILY MULTIDRUG TRANSPORTER MFSC"/>
    <property type="match status" value="1"/>
</dbReference>
<dbReference type="SUPFAM" id="SSF103473">
    <property type="entry name" value="MFS general substrate transporter"/>
    <property type="match status" value="1"/>
</dbReference>
<proteinExistence type="inferred from homology"/>
<evidence type="ECO:0000256" key="1">
    <source>
        <dbReference type="ARBA" id="ARBA00004651"/>
    </source>
</evidence>
<feature type="transmembrane region" description="Helical" evidence="8">
    <location>
        <begin position="448"/>
        <end position="465"/>
    </location>
</feature>
<dbReference type="Gene3D" id="1.20.1720.10">
    <property type="entry name" value="Multidrug resistance protein D"/>
    <property type="match status" value="1"/>
</dbReference>
<dbReference type="Pfam" id="PF07690">
    <property type="entry name" value="MFS_1"/>
    <property type="match status" value="1"/>
</dbReference>
<keyword evidence="11" id="KW-1185">Reference proteome</keyword>
<evidence type="ECO:0000313" key="10">
    <source>
        <dbReference type="EMBL" id="MFE4104950.1"/>
    </source>
</evidence>
<feature type="transmembrane region" description="Helical" evidence="8">
    <location>
        <begin position="171"/>
        <end position="191"/>
    </location>
</feature>
<sequence>MKPSTLSDSQATARWWVMLGIGLGVLMFTLDTSIVNVALPTFVRVFETQFSTVQWVVLSYLLVINALVLGAARWGDLIGKKPLYLGGLVVFTISSGLCGLSPSVGWLIAFRSLQGAGAVMISALGAAIITEIFPRQERGRALGIIGAVVSLGIALGPTVGGLLLDWTGWRMIFWVNLPVGLFASLVIARSLPSVSQPTQHQRFDWLGALLLTGVLIAFSVGMTEGQEQGFDQLLPWALLVITVVGLLLFLWVETKTPNPIVDLALFRNQYFSLSLLAGVLVFIVIAGTIFILPFYLELVLGYRPRHVGLLLAVSPVLGGLVAPLSGYLSDRLGSRPISLMGLGLMTVGSLLISTFGAELTDWGYIWRVAPFGVGLGMFQSPNNSAIMGEAPPERIGIASGLLSLSRTLGQTTGLSLMATLFALVTLAHTDATEVTQATATAIVMGVQWTFRAGALVLVAGAAILAKTWQMQKKPVV</sequence>
<dbReference type="Proteomes" id="UP001600165">
    <property type="component" value="Unassembled WGS sequence"/>
</dbReference>
<comment type="caution">
    <text evidence="10">The sequence shown here is derived from an EMBL/GenBank/DDBJ whole genome shotgun (WGS) entry which is preliminary data.</text>
</comment>
<evidence type="ECO:0000256" key="4">
    <source>
        <dbReference type="ARBA" id="ARBA00022475"/>
    </source>
</evidence>
<dbReference type="InterPro" id="IPR020846">
    <property type="entry name" value="MFS_dom"/>
</dbReference>
<dbReference type="InterPro" id="IPR036259">
    <property type="entry name" value="MFS_trans_sf"/>
</dbReference>
<evidence type="ECO:0000256" key="5">
    <source>
        <dbReference type="ARBA" id="ARBA00022692"/>
    </source>
</evidence>
<feature type="domain" description="Major facilitator superfamily (MFS) profile" evidence="9">
    <location>
        <begin position="17"/>
        <end position="472"/>
    </location>
</feature>
<evidence type="ECO:0000256" key="8">
    <source>
        <dbReference type="SAM" id="Phobius"/>
    </source>
</evidence>
<dbReference type="PANTHER" id="PTHR42718:SF9">
    <property type="entry name" value="MAJOR FACILITATOR SUPERFAMILY MULTIDRUG TRANSPORTER MFSC"/>
    <property type="match status" value="1"/>
</dbReference>
<evidence type="ECO:0000256" key="3">
    <source>
        <dbReference type="ARBA" id="ARBA00022448"/>
    </source>
</evidence>
<keyword evidence="3" id="KW-0813">Transport</keyword>
<dbReference type="EMBL" id="JBHZOL010000008">
    <property type="protein sequence ID" value="MFE4104950.1"/>
    <property type="molecule type" value="Genomic_DNA"/>
</dbReference>
<feature type="transmembrane region" description="Helical" evidence="8">
    <location>
        <begin position="12"/>
        <end position="30"/>
    </location>
</feature>
<accession>A0ABW6IB95</accession>
<feature type="transmembrane region" description="Helical" evidence="8">
    <location>
        <begin position="337"/>
        <end position="356"/>
    </location>
</feature>
<keyword evidence="4" id="KW-1003">Cell membrane</keyword>
<feature type="transmembrane region" description="Helical" evidence="8">
    <location>
        <begin position="50"/>
        <end position="71"/>
    </location>
</feature>
<comment type="subcellular location">
    <subcellularLocation>
        <location evidence="1">Cell membrane</location>
        <topology evidence="1">Multi-pass membrane protein</topology>
    </subcellularLocation>
</comment>
<feature type="transmembrane region" description="Helical" evidence="8">
    <location>
        <begin position="203"/>
        <end position="221"/>
    </location>
</feature>
<dbReference type="PRINTS" id="PR01036">
    <property type="entry name" value="TCRTETB"/>
</dbReference>
<evidence type="ECO:0000259" key="9">
    <source>
        <dbReference type="PROSITE" id="PS50850"/>
    </source>
</evidence>
<feature type="transmembrane region" description="Helical" evidence="8">
    <location>
        <begin position="233"/>
        <end position="252"/>
    </location>
</feature>
<dbReference type="CDD" id="cd17321">
    <property type="entry name" value="MFS_MMR_MDR_like"/>
    <property type="match status" value="1"/>
</dbReference>
<feature type="transmembrane region" description="Helical" evidence="8">
    <location>
        <begin position="273"/>
        <end position="295"/>
    </location>
</feature>
<evidence type="ECO:0000313" key="11">
    <source>
        <dbReference type="Proteomes" id="UP001600165"/>
    </source>
</evidence>
<dbReference type="Gene3D" id="1.20.1250.20">
    <property type="entry name" value="MFS general substrate transporter like domains"/>
    <property type="match status" value="1"/>
</dbReference>
<comment type="similarity">
    <text evidence="2">Belongs to the major facilitator superfamily. EmrB family.</text>
</comment>
<reference evidence="10 11" key="1">
    <citation type="submission" date="2024-10" db="EMBL/GenBank/DDBJ databases">
        <authorList>
            <person name="Ratan Roy A."/>
            <person name="Morales Sandoval P.H."/>
            <person name="De Los Santos Villalobos S."/>
            <person name="Chakraborty S."/>
            <person name="Mukherjee J."/>
        </authorList>
    </citation>
    <scope>NUCLEOTIDE SEQUENCE [LARGE SCALE GENOMIC DNA]</scope>
    <source>
        <strain evidence="10 11">S1</strain>
    </source>
</reference>
<feature type="transmembrane region" description="Helical" evidence="8">
    <location>
        <begin position="115"/>
        <end position="134"/>
    </location>
</feature>
<dbReference type="NCBIfam" id="TIGR00711">
    <property type="entry name" value="efflux_EmrB"/>
    <property type="match status" value="1"/>
</dbReference>
<feature type="transmembrane region" description="Helical" evidence="8">
    <location>
        <begin position="408"/>
        <end position="428"/>
    </location>
</feature>